<evidence type="ECO:0000313" key="3">
    <source>
        <dbReference type="Proteomes" id="UP000306102"/>
    </source>
</evidence>
<sequence>MTVHKWAASPQIPKKSSYWTLENRLKVSPGEVSTLSHLTTNSPTSQGEGEGHSQACYQPCCALVPSPRGSYSADYLIGCLAGRPAKRLSATVNKGYGTSQTPLQPTKPTKQEVKKNTEPIITDSKKKVTFDLNVKTYEESSAQKIQNCSVECEKGKEKERENKEETQNERQSLSDSSMSSVFSYPPSHRYHNFTTIDDDQSEDMELVETTDSDDINDHDALAQEQDSSESLFSLSIGSRKQVSASEIDEKEVNSPITIPVTTGSNQISRESALNPIGNLTRWKADKAKRAFTPLKDREKENINLEQEISIPFSEEPSLKSSDSRESVLNPIENLSQWKAAKAKRAFTPLKGQEKENIDSEQELSIPLSEEPSFKSSKHGSQRRSNRAKQEFNEIAVDTSLSSWLVESETTPMTKSTPFNSVGNSPDRANSSTCNEDRPILGALTVEDLKKLSASSSPRRSPSRSPDEIPIIGTVGSYWKHTGQGIGSDSGSSRKGMPSTTSKYREVLV</sequence>
<dbReference type="PANTHER" id="PTHR33318">
    <property type="entry name" value="ASPARTYL/GLUTAMYL-TRNA(ASN/GLN) AMIDOTRANSFERASE SUBUNIT"/>
    <property type="match status" value="1"/>
</dbReference>
<reference evidence="2 3" key="1">
    <citation type="journal article" date="2018" name="Proc. Natl. Acad. Sci. U.S.A.">
        <title>Draft genome sequence of Camellia sinensis var. sinensis provides insights into the evolution of the tea genome and tea quality.</title>
        <authorList>
            <person name="Wei C."/>
            <person name="Yang H."/>
            <person name="Wang S."/>
            <person name="Zhao J."/>
            <person name="Liu C."/>
            <person name="Gao L."/>
            <person name="Xia E."/>
            <person name="Lu Y."/>
            <person name="Tai Y."/>
            <person name="She G."/>
            <person name="Sun J."/>
            <person name="Cao H."/>
            <person name="Tong W."/>
            <person name="Gao Q."/>
            <person name="Li Y."/>
            <person name="Deng W."/>
            <person name="Jiang X."/>
            <person name="Wang W."/>
            <person name="Chen Q."/>
            <person name="Zhang S."/>
            <person name="Li H."/>
            <person name="Wu J."/>
            <person name="Wang P."/>
            <person name="Li P."/>
            <person name="Shi C."/>
            <person name="Zheng F."/>
            <person name="Jian J."/>
            <person name="Huang B."/>
            <person name="Shan D."/>
            <person name="Shi M."/>
            <person name="Fang C."/>
            <person name="Yue Y."/>
            <person name="Li F."/>
            <person name="Li D."/>
            <person name="Wei S."/>
            <person name="Han B."/>
            <person name="Jiang C."/>
            <person name="Yin Y."/>
            <person name="Xia T."/>
            <person name="Zhang Z."/>
            <person name="Bennetzen J.L."/>
            <person name="Zhao S."/>
            <person name="Wan X."/>
        </authorList>
    </citation>
    <scope>NUCLEOTIDE SEQUENCE [LARGE SCALE GENOMIC DNA]</scope>
    <source>
        <strain evidence="3">cv. Shuchazao</strain>
        <tissue evidence="2">Leaf</tissue>
    </source>
</reference>
<feature type="region of interest" description="Disordered" evidence="1">
    <location>
        <begin position="346"/>
        <end position="438"/>
    </location>
</feature>
<feature type="compositionally biased region" description="Basic and acidic residues" evidence="1">
    <location>
        <begin position="152"/>
        <end position="168"/>
    </location>
</feature>
<dbReference type="Proteomes" id="UP000306102">
    <property type="component" value="Unassembled WGS sequence"/>
</dbReference>
<dbReference type="AlphaFoldDB" id="A0A4S4E3K8"/>
<evidence type="ECO:0000256" key="1">
    <source>
        <dbReference type="SAM" id="MobiDB-lite"/>
    </source>
</evidence>
<protein>
    <submittedName>
        <fullName evidence="2">Uncharacterized protein</fullName>
    </submittedName>
</protein>
<feature type="compositionally biased region" description="Basic residues" evidence="1">
    <location>
        <begin position="375"/>
        <end position="386"/>
    </location>
</feature>
<dbReference type="GO" id="GO:0007142">
    <property type="term" value="P:male meiosis II"/>
    <property type="evidence" value="ECO:0007669"/>
    <property type="project" value="InterPro"/>
</dbReference>
<feature type="compositionally biased region" description="Low complexity" evidence="1">
    <location>
        <begin position="454"/>
        <end position="463"/>
    </location>
</feature>
<accession>A0A4S4E3K8</accession>
<evidence type="ECO:0000313" key="2">
    <source>
        <dbReference type="EMBL" id="THG10500.1"/>
    </source>
</evidence>
<feature type="region of interest" description="Disordered" evidence="1">
    <location>
        <begin position="94"/>
        <end position="119"/>
    </location>
</feature>
<feature type="compositionally biased region" description="Polar residues" evidence="1">
    <location>
        <begin position="398"/>
        <end position="433"/>
    </location>
</feature>
<proteinExistence type="predicted"/>
<feature type="region of interest" description="Disordered" evidence="1">
    <location>
        <begin position="31"/>
        <end position="50"/>
    </location>
</feature>
<feature type="region of interest" description="Disordered" evidence="1">
    <location>
        <begin position="152"/>
        <end position="202"/>
    </location>
</feature>
<keyword evidence="3" id="KW-1185">Reference proteome</keyword>
<feature type="region of interest" description="Disordered" evidence="1">
    <location>
        <begin position="305"/>
        <end position="326"/>
    </location>
</feature>
<comment type="caution">
    <text evidence="2">The sequence shown here is derived from an EMBL/GenBank/DDBJ whole genome shotgun (WGS) entry which is preliminary data.</text>
</comment>
<feature type="compositionally biased region" description="Polar residues" evidence="1">
    <location>
        <begin position="486"/>
        <end position="501"/>
    </location>
</feature>
<dbReference type="EMBL" id="SDRB02007868">
    <property type="protein sequence ID" value="THG10500.1"/>
    <property type="molecule type" value="Genomic_DNA"/>
</dbReference>
<feature type="compositionally biased region" description="Polar residues" evidence="1">
    <location>
        <begin position="94"/>
        <end position="108"/>
    </location>
</feature>
<dbReference type="PANTHER" id="PTHR33318:SF22">
    <property type="entry name" value="SUPPRESSOR PROTEIN SRP40-LIKE ISOFORM X1"/>
    <property type="match status" value="1"/>
</dbReference>
<organism evidence="2 3">
    <name type="scientific">Camellia sinensis var. sinensis</name>
    <name type="common">China tea</name>
    <dbReference type="NCBI Taxonomy" id="542762"/>
    <lineage>
        <taxon>Eukaryota</taxon>
        <taxon>Viridiplantae</taxon>
        <taxon>Streptophyta</taxon>
        <taxon>Embryophyta</taxon>
        <taxon>Tracheophyta</taxon>
        <taxon>Spermatophyta</taxon>
        <taxon>Magnoliopsida</taxon>
        <taxon>eudicotyledons</taxon>
        <taxon>Gunneridae</taxon>
        <taxon>Pentapetalae</taxon>
        <taxon>asterids</taxon>
        <taxon>Ericales</taxon>
        <taxon>Theaceae</taxon>
        <taxon>Camellia</taxon>
    </lineage>
</organism>
<feature type="region of interest" description="Disordered" evidence="1">
    <location>
        <begin position="450"/>
        <end position="508"/>
    </location>
</feature>
<gene>
    <name evidence="2" type="ORF">TEA_012528</name>
</gene>
<feature type="compositionally biased region" description="Basic and acidic residues" evidence="1">
    <location>
        <begin position="109"/>
        <end position="119"/>
    </location>
</feature>
<name>A0A4S4E3K8_CAMSN</name>
<feature type="compositionally biased region" description="Low complexity" evidence="1">
    <location>
        <begin position="173"/>
        <end position="187"/>
    </location>
</feature>
<feature type="compositionally biased region" description="Polar residues" evidence="1">
    <location>
        <begin position="31"/>
        <end position="47"/>
    </location>
</feature>
<dbReference type="InterPro" id="IPR039300">
    <property type="entry name" value="JASON"/>
</dbReference>